<dbReference type="AlphaFoldDB" id="A0A2V0PJB0"/>
<dbReference type="Proteomes" id="UP000247498">
    <property type="component" value="Unassembled WGS sequence"/>
</dbReference>
<dbReference type="Gene3D" id="3.10.490.10">
    <property type="entry name" value="Gamma-glutamyl cyclotransferase-like"/>
    <property type="match status" value="1"/>
</dbReference>
<organism evidence="1 2">
    <name type="scientific">Raphidocelis subcapitata</name>
    <dbReference type="NCBI Taxonomy" id="307507"/>
    <lineage>
        <taxon>Eukaryota</taxon>
        <taxon>Viridiplantae</taxon>
        <taxon>Chlorophyta</taxon>
        <taxon>core chlorophytes</taxon>
        <taxon>Chlorophyceae</taxon>
        <taxon>CS clade</taxon>
        <taxon>Sphaeropleales</taxon>
        <taxon>Selenastraceae</taxon>
        <taxon>Raphidocelis</taxon>
    </lineage>
</organism>
<evidence type="ECO:0000313" key="1">
    <source>
        <dbReference type="EMBL" id="GBF98073.1"/>
    </source>
</evidence>
<gene>
    <name evidence="1" type="ORF">Rsub_10301</name>
</gene>
<dbReference type="InterPro" id="IPR013024">
    <property type="entry name" value="GGCT-like"/>
</dbReference>
<dbReference type="EMBL" id="BDRX01000115">
    <property type="protein sequence ID" value="GBF98073.1"/>
    <property type="molecule type" value="Genomic_DNA"/>
</dbReference>
<protein>
    <recommendedName>
        <fullName evidence="3">Gamma-glutamylcyclotransferase</fullName>
    </recommendedName>
</protein>
<sequence length="304" mass="32918">MADGNSSDLIWYFGYGSMVNPTSLRRRGVVPVRSLPVRLPGFDLRFEMGWGMANITEDAASEMHGVAHLVTQKMFDVLAHIESVYTYTLVHCLPYDPAAPPITARAFIVPPAEIEAQQTHLQAKGVASQLPSERYIRIIVEGLEHYGAAPAWIERIRTQRCNPTRPRRDWLRIPPAAPGAGRMTLAELEQHQGKLPAVYAIGRKVVRADMGEGHPFAPIAKVLSGTQACVGMVMNLYEPLLPPVEGPGDLQPVHVEWAEDQAVETAERFDFPLAHIAYLGADEGDAGDGGSGGSGGSSHALAAV</sequence>
<evidence type="ECO:0000313" key="2">
    <source>
        <dbReference type="Proteomes" id="UP000247498"/>
    </source>
</evidence>
<dbReference type="OrthoDB" id="2924818at2759"/>
<accession>A0A2V0PJB0</accession>
<dbReference type="SUPFAM" id="SSF110857">
    <property type="entry name" value="Gamma-glutamyl cyclotransferase-like"/>
    <property type="match status" value="1"/>
</dbReference>
<evidence type="ECO:0008006" key="3">
    <source>
        <dbReference type="Google" id="ProtNLM"/>
    </source>
</evidence>
<dbReference type="CDD" id="cd06661">
    <property type="entry name" value="GGCT_like"/>
    <property type="match status" value="1"/>
</dbReference>
<reference evidence="1 2" key="1">
    <citation type="journal article" date="2018" name="Sci. Rep.">
        <title>Raphidocelis subcapitata (=Pseudokirchneriella subcapitata) provides an insight into genome evolution and environmental adaptations in the Sphaeropleales.</title>
        <authorList>
            <person name="Suzuki S."/>
            <person name="Yamaguchi H."/>
            <person name="Nakajima N."/>
            <person name="Kawachi M."/>
        </authorList>
    </citation>
    <scope>NUCLEOTIDE SEQUENCE [LARGE SCALE GENOMIC DNA]</scope>
    <source>
        <strain evidence="1 2">NIES-35</strain>
    </source>
</reference>
<dbReference type="STRING" id="307507.A0A2V0PJB0"/>
<keyword evidence="2" id="KW-1185">Reference proteome</keyword>
<name>A0A2V0PJB0_9CHLO</name>
<comment type="caution">
    <text evidence="1">The sequence shown here is derived from an EMBL/GenBank/DDBJ whole genome shotgun (WGS) entry which is preliminary data.</text>
</comment>
<dbReference type="InterPro" id="IPR036568">
    <property type="entry name" value="GGCT-like_sf"/>
</dbReference>
<proteinExistence type="predicted"/>
<dbReference type="InParanoid" id="A0A2V0PJB0"/>